<reference evidence="3 4" key="1">
    <citation type="journal article" date="2018" name="Nat. Biotechnol.">
        <title>A standardized bacterial taxonomy based on genome phylogeny substantially revises the tree of life.</title>
        <authorList>
            <person name="Parks D.H."/>
            <person name="Chuvochina M."/>
            <person name="Waite D.W."/>
            <person name="Rinke C."/>
            <person name="Skarshewski A."/>
            <person name="Chaumeil P.A."/>
            <person name="Hugenholtz P."/>
        </authorList>
    </citation>
    <scope>NUCLEOTIDE SEQUENCE [LARGE SCALE GENOMIC DNA]</scope>
    <source>
        <strain evidence="3">UBA8844</strain>
    </source>
</reference>
<organism evidence="3 4">
    <name type="scientific">Gemmatimonas aurantiaca</name>
    <dbReference type="NCBI Taxonomy" id="173480"/>
    <lineage>
        <taxon>Bacteria</taxon>
        <taxon>Pseudomonadati</taxon>
        <taxon>Gemmatimonadota</taxon>
        <taxon>Gemmatimonadia</taxon>
        <taxon>Gemmatimonadales</taxon>
        <taxon>Gemmatimonadaceae</taxon>
        <taxon>Gemmatimonas</taxon>
    </lineage>
</organism>
<sequence length="630" mass="66330">MGTSVNSSSVSRPQRSTAARRCTACGGLECLCRPRFFAGQLLTEEDLNRLDHYIVAKNKLHNRYLHGWGVVCGLDVRCDGCDSGSVLVTQGYALSPCGEDVVVCADQRVNVCDLINQCRTVTAPDCSRPDDGGGCDEPVQQWILAICYAESASRGVAPLRSSGCGCGGGCGGGGSGGGGSKSGGCGCGGGGGGHTHGASSSSASPAASSSGCGCGCGGSTGTVATSSASRGASRMQCENTVTCEGYSFRVYKTPKAIDRKTSRGALVDSFAACLTELRDSLPPITPTGTTQQELHDWCCAMHDALADWYLTRPGYDCETARRVASIVCPEPGDPNFNATLALARREFSLAILDILMACLCRALMPPCPVAPVDGCVPLAMVTIRTDKGCTVQSVCNWTTQRKYVMTFPTMQYWLSVLPFGRMLREAIERLCCRPMLPSRRKPVDVAQPVPGAVAAAGFRSSVAGAASSASPAAGMADTADTGVRSPADNFRPSAFTATASREFMSLAFQALLTRERSDSAETLVRGLMGDRDEKGEPVWTKVQSDNALQQFVLDQMAKPMFRTMVGEQGLSMMGAMAGGLFGDVASAATTTARSSAATGPVTLETLQQTIERQQQQIDELMRQRPRGKNK</sequence>
<protein>
    <submittedName>
        <fullName evidence="3">Uncharacterized protein</fullName>
    </submittedName>
</protein>
<evidence type="ECO:0000256" key="1">
    <source>
        <dbReference type="SAM" id="Coils"/>
    </source>
</evidence>
<evidence type="ECO:0000313" key="4">
    <source>
        <dbReference type="Proteomes" id="UP000264071"/>
    </source>
</evidence>
<accession>A0A3D4V6Y4</accession>
<name>A0A3D4V6Y4_9BACT</name>
<comment type="caution">
    <text evidence="3">The sequence shown here is derived from an EMBL/GenBank/DDBJ whole genome shotgun (WGS) entry which is preliminary data.</text>
</comment>
<dbReference type="AlphaFoldDB" id="A0A3D4V6Y4"/>
<dbReference type="EMBL" id="DPIY01000005">
    <property type="protein sequence ID" value="HCT56502.1"/>
    <property type="molecule type" value="Genomic_DNA"/>
</dbReference>
<feature type="coiled-coil region" evidence="1">
    <location>
        <begin position="603"/>
        <end position="630"/>
    </location>
</feature>
<gene>
    <name evidence="3" type="ORF">DGD08_04735</name>
</gene>
<feature type="region of interest" description="Disordered" evidence="2">
    <location>
        <begin position="469"/>
        <end position="490"/>
    </location>
</feature>
<dbReference type="Proteomes" id="UP000264071">
    <property type="component" value="Unassembled WGS sequence"/>
</dbReference>
<evidence type="ECO:0000313" key="3">
    <source>
        <dbReference type="EMBL" id="HCT56502.1"/>
    </source>
</evidence>
<proteinExistence type="predicted"/>
<evidence type="ECO:0000256" key="2">
    <source>
        <dbReference type="SAM" id="MobiDB-lite"/>
    </source>
</evidence>
<keyword evidence="1" id="KW-0175">Coiled coil</keyword>